<comment type="subcellular location">
    <subcellularLocation>
        <location evidence="1">Cell membrane</location>
        <topology evidence="1">Multi-pass membrane protein</topology>
    </subcellularLocation>
</comment>
<dbReference type="STRING" id="1265820.PCORN_06335"/>
<evidence type="ECO:0000259" key="7">
    <source>
        <dbReference type="Pfam" id="PF10035"/>
    </source>
</evidence>
<name>W7CE74_9LIST</name>
<dbReference type="Pfam" id="PF10035">
    <property type="entry name" value="DUF2179"/>
    <property type="match status" value="1"/>
</dbReference>
<dbReference type="GO" id="GO:0005886">
    <property type="term" value="C:plasma membrane"/>
    <property type="evidence" value="ECO:0007669"/>
    <property type="project" value="UniProtKB-SubCell"/>
</dbReference>
<dbReference type="InterPro" id="IPR019264">
    <property type="entry name" value="DUF2179"/>
</dbReference>
<evidence type="ECO:0000256" key="4">
    <source>
        <dbReference type="ARBA" id="ARBA00022989"/>
    </source>
</evidence>
<feature type="transmembrane region" description="Helical" evidence="6">
    <location>
        <begin position="117"/>
        <end position="139"/>
    </location>
</feature>
<keyword evidence="9" id="KW-1185">Reference proteome</keyword>
<keyword evidence="4 6" id="KW-1133">Transmembrane helix</keyword>
<keyword evidence="2" id="KW-1003">Cell membrane</keyword>
<evidence type="ECO:0000256" key="5">
    <source>
        <dbReference type="ARBA" id="ARBA00023136"/>
    </source>
</evidence>
<dbReference type="PATRIC" id="fig|1265820.5.peg.1242"/>
<accession>W7CE74</accession>
<gene>
    <name evidence="8" type="ORF">PCORN_06335</name>
</gene>
<feature type="transmembrane region" description="Helical" evidence="6">
    <location>
        <begin position="86"/>
        <end position="105"/>
    </location>
</feature>
<dbReference type="InterPro" id="IPR015867">
    <property type="entry name" value="N-reg_PII/ATP_PRibTrfase_C"/>
</dbReference>
<dbReference type="PANTHER" id="PTHR33545:SF10">
    <property type="entry name" value="UPF0750 MEMBRANE PROTEIN YPJC"/>
    <property type="match status" value="1"/>
</dbReference>
<dbReference type="InterPro" id="IPR051461">
    <property type="entry name" value="UPF0750_membrane"/>
</dbReference>
<dbReference type="InterPro" id="IPR003740">
    <property type="entry name" value="YitT"/>
</dbReference>
<evidence type="ECO:0000256" key="6">
    <source>
        <dbReference type="SAM" id="Phobius"/>
    </source>
</evidence>
<evidence type="ECO:0000313" key="9">
    <source>
        <dbReference type="Proteomes" id="UP000019254"/>
    </source>
</evidence>
<sequence>MGAIKKGVMSVWRDVRLKNIVFILLGTTIYGFGLVNFNIANDLGEGGLTGVTLLLLHFTGIDPAYSNLILNIPLFFIGWRILGNRALIYTIIGTVGLSLSLWVFQRVPYRLDLHEDLLLVALFAGGFTGIGLGFVFRYGGTTGGSDILAQVLHRKKGVSMGRTLFAIDAVVLTLSLSYLDVRQVMYTLVAVFIGARVIDFMQEGAYAARGALIISAHNDKIAEHVMLAMNRGVTVLEGRGGFSKKEQDVLYIVVAKNEIVQLKNIVNATDPHAFVSVSVVHDVMGEGFTLDEDKKPLI</sequence>
<organism evidence="8 9">
    <name type="scientific">Listeria cornellensis FSL F6-0969</name>
    <dbReference type="NCBI Taxonomy" id="1265820"/>
    <lineage>
        <taxon>Bacteria</taxon>
        <taxon>Bacillati</taxon>
        <taxon>Bacillota</taxon>
        <taxon>Bacilli</taxon>
        <taxon>Bacillales</taxon>
        <taxon>Listeriaceae</taxon>
        <taxon>Listeria</taxon>
    </lineage>
</organism>
<feature type="transmembrane region" description="Helical" evidence="6">
    <location>
        <begin position="60"/>
        <end position="79"/>
    </location>
</feature>
<evidence type="ECO:0000313" key="8">
    <source>
        <dbReference type="EMBL" id="EUJ31093.1"/>
    </source>
</evidence>
<dbReference type="Gene3D" id="3.30.70.120">
    <property type="match status" value="1"/>
</dbReference>
<dbReference type="EMBL" id="AODE01000013">
    <property type="protein sequence ID" value="EUJ31093.1"/>
    <property type="molecule type" value="Genomic_DNA"/>
</dbReference>
<dbReference type="Proteomes" id="UP000019254">
    <property type="component" value="Unassembled WGS sequence"/>
</dbReference>
<dbReference type="CDD" id="cd16380">
    <property type="entry name" value="YitT_C"/>
    <property type="match status" value="1"/>
</dbReference>
<dbReference type="PIRSF" id="PIRSF006483">
    <property type="entry name" value="Membrane_protein_YitT"/>
    <property type="match status" value="1"/>
</dbReference>
<evidence type="ECO:0000256" key="1">
    <source>
        <dbReference type="ARBA" id="ARBA00004651"/>
    </source>
</evidence>
<dbReference type="Pfam" id="PF02588">
    <property type="entry name" value="YitT_membrane"/>
    <property type="match status" value="1"/>
</dbReference>
<protein>
    <recommendedName>
        <fullName evidence="7">DUF2179 domain-containing protein</fullName>
    </recommendedName>
</protein>
<proteinExistence type="predicted"/>
<keyword evidence="5 6" id="KW-0472">Membrane</keyword>
<feature type="transmembrane region" description="Helical" evidence="6">
    <location>
        <begin position="20"/>
        <end position="40"/>
    </location>
</feature>
<feature type="domain" description="DUF2179" evidence="7">
    <location>
        <begin position="231"/>
        <end position="285"/>
    </location>
</feature>
<evidence type="ECO:0000256" key="2">
    <source>
        <dbReference type="ARBA" id="ARBA00022475"/>
    </source>
</evidence>
<comment type="caution">
    <text evidence="8">The sequence shown here is derived from an EMBL/GenBank/DDBJ whole genome shotgun (WGS) entry which is preliminary data.</text>
</comment>
<evidence type="ECO:0000256" key="3">
    <source>
        <dbReference type="ARBA" id="ARBA00022692"/>
    </source>
</evidence>
<reference evidence="8 9" key="1">
    <citation type="journal article" date="2014" name="Int. J. Syst. Evol. Microbiol.">
        <title>Listeria floridensis sp. nov., Listeria aquatica sp. nov., Listeria cornellensis sp. nov., Listeria riparia sp. nov. and Listeria grandensis sp. nov., from agricultural and natural environments.</title>
        <authorList>
            <person name="den Bakker H.C."/>
            <person name="Warchocki S."/>
            <person name="Wright E.M."/>
            <person name="Allred A.F."/>
            <person name="Ahlstrom C."/>
            <person name="Manuel C.S."/>
            <person name="Stasiewicz M.J."/>
            <person name="Burrell A."/>
            <person name="Roof S."/>
            <person name="Strawn L."/>
            <person name="Fortes E.D."/>
            <person name="Nightingale K.K."/>
            <person name="Kephart D."/>
            <person name="Wiedmann M."/>
        </authorList>
    </citation>
    <scope>NUCLEOTIDE SEQUENCE [LARGE SCALE GENOMIC DNA]</scope>
    <source>
        <strain evidence="9">FSL F6-969</strain>
    </source>
</reference>
<dbReference type="PANTHER" id="PTHR33545">
    <property type="entry name" value="UPF0750 MEMBRANE PROTEIN YITT-RELATED"/>
    <property type="match status" value="1"/>
</dbReference>
<dbReference type="AlphaFoldDB" id="W7CE74"/>
<keyword evidence="3 6" id="KW-0812">Transmembrane</keyword>